<dbReference type="InterPro" id="IPR052192">
    <property type="entry name" value="Insect_Ionotropic_Sensory_Rcpt"/>
</dbReference>
<evidence type="ECO:0000256" key="3">
    <source>
        <dbReference type="ARBA" id="ARBA00022692"/>
    </source>
</evidence>
<evidence type="ECO:0000256" key="5">
    <source>
        <dbReference type="ARBA" id="ARBA00023136"/>
    </source>
</evidence>
<name>A0A226DBH4_FOLCA</name>
<comment type="caution">
    <text evidence="9">The sequence shown here is derived from an EMBL/GenBank/DDBJ whole genome shotgun (WGS) entry which is preliminary data.</text>
</comment>
<keyword evidence="5 8" id="KW-0472">Membrane</keyword>
<evidence type="ECO:0000256" key="4">
    <source>
        <dbReference type="ARBA" id="ARBA00022989"/>
    </source>
</evidence>
<dbReference type="PANTHER" id="PTHR42643">
    <property type="entry name" value="IONOTROPIC RECEPTOR 20A-RELATED"/>
    <property type="match status" value="1"/>
</dbReference>
<dbReference type="Proteomes" id="UP000198287">
    <property type="component" value="Unassembled WGS sequence"/>
</dbReference>
<proteinExistence type="predicted"/>
<dbReference type="PANTHER" id="PTHR42643:SF24">
    <property type="entry name" value="IONOTROPIC RECEPTOR 60A"/>
    <property type="match status" value="1"/>
</dbReference>
<protein>
    <submittedName>
        <fullName evidence="9">Putative glutamate receptor</fullName>
    </submittedName>
</protein>
<evidence type="ECO:0000256" key="1">
    <source>
        <dbReference type="ARBA" id="ARBA00004651"/>
    </source>
</evidence>
<dbReference type="EMBL" id="LNIX01000027">
    <property type="protein sequence ID" value="OXA42077.1"/>
    <property type="molecule type" value="Genomic_DNA"/>
</dbReference>
<comment type="subcellular location">
    <subcellularLocation>
        <location evidence="1">Cell membrane</location>
        <topology evidence="1">Multi-pass membrane protein</topology>
    </subcellularLocation>
</comment>
<keyword evidence="4 8" id="KW-1133">Transmembrane helix</keyword>
<keyword evidence="3 8" id="KW-0812">Transmembrane</keyword>
<feature type="transmembrane region" description="Helical" evidence="8">
    <location>
        <begin position="284"/>
        <end position="303"/>
    </location>
</feature>
<keyword evidence="2" id="KW-1003">Cell membrane</keyword>
<accession>A0A226DBH4</accession>
<evidence type="ECO:0000256" key="7">
    <source>
        <dbReference type="ARBA" id="ARBA00023180"/>
    </source>
</evidence>
<evidence type="ECO:0000313" key="10">
    <source>
        <dbReference type="Proteomes" id="UP000198287"/>
    </source>
</evidence>
<evidence type="ECO:0000256" key="2">
    <source>
        <dbReference type="ARBA" id="ARBA00022475"/>
    </source>
</evidence>
<organism evidence="9 10">
    <name type="scientific">Folsomia candida</name>
    <name type="common">Springtail</name>
    <dbReference type="NCBI Taxonomy" id="158441"/>
    <lineage>
        <taxon>Eukaryota</taxon>
        <taxon>Metazoa</taxon>
        <taxon>Ecdysozoa</taxon>
        <taxon>Arthropoda</taxon>
        <taxon>Hexapoda</taxon>
        <taxon>Collembola</taxon>
        <taxon>Entomobryomorpha</taxon>
        <taxon>Isotomoidea</taxon>
        <taxon>Isotomidae</taxon>
        <taxon>Proisotominae</taxon>
        <taxon>Folsomia</taxon>
    </lineage>
</organism>
<gene>
    <name evidence="9" type="ORF">Fcan01_23180</name>
</gene>
<feature type="transmembrane region" description="Helical" evidence="8">
    <location>
        <begin position="229"/>
        <end position="249"/>
    </location>
</feature>
<evidence type="ECO:0000313" key="9">
    <source>
        <dbReference type="EMBL" id="OXA42077.1"/>
    </source>
</evidence>
<dbReference type="GO" id="GO:0005886">
    <property type="term" value="C:plasma membrane"/>
    <property type="evidence" value="ECO:0007669"/>
    <property type="project" value="UniProtKB-SubCell"/>
</dbReference>
<keyword evidence="7" id="KW-0325">Glycoprotein</keyword>
<dbReference type="Gene3D" id="1.10.287.70">
    <property type="match status" value="1"/>
</dbReference>
<evidence type="ECO:0000256" key="6">
    <source>
        <dbReference type="ARBA" id="ARBA00023170"/>
    </source>
</evidence>
<dbReference type="AlphaFoldDB" id="A0A226DBH4"/>
<sequence length="524" mass="61386">MTPSNLEKWLTLTSKYHLFYQSYFPYHKVYLPSSDTFVVLIYARKREDFDQDVRNHVSSYISDPRFVQLSVLFVNQENYNLCHIPIQVWNKFQLINCRFIDKHKKGNALDILLDNQNYPKLIKCCYKVLIGEDIHIKYLGSNNPFDRGVNYSITNFIQTVVNEANITVHFEPSAGHCGASEELTINPLISELNWESVVILTKLNGYTYLSCYSDKYVSFQFYVAPFQPATWLSLIVSLFAVISVLTLTIKWRRYQFSTPVWLYAWGTLFAQCYIPRMRIPYFRIVFNIWCLMMVILSNCYTGLITTELNSPFPSSHPEVWEDLVCTRLPRENNSTSTYHIIKQFGTYVNKLIRILQTREDLPMPEPDNCFHLLSLPLGDVAGYPIWPMFAYFLIGQAARVEKTVLTNSYMDRQLQRSLNLLMPQNYHHTRDFNYSKKYNDTTELRRSIEKEVVDCGKKSVFISHEHLLDDEYQFLSKHYAGKKFYKGKGVIGGSDLFNGLTFSLNWKNSLLVRYFSYLMDTGIY</sequence>
<keyword evidence="10" id="KW-1185">Reference proteome</keyword>
<reference evidence="9 10" key="1">
    <citation type="submission" date="2015-12" db="EMBL/GenBank/DDBJ databases">
        <title>The genome of Folsomia candida.</title>
        <authorList>
            <person name="Faddeeva A."/>
            <person name="Derks M.F."/>
            <person name="Anvar Y."/>
            <person name="Smit S."/>
            <person name="Van Straalen N."/>
            <person name="Roelofs D."/>
        </authorList>
    </citation>
    <scope>NUCLEOTIDE SEQUENCE [LARGE SCALE GENOMIC DNA]</scope>
    <source>
        <strain evidence="9 10">VU population</strain>
        <tissue evidence="9">Whole body</tissue>
    </source>
</reference>
<evidence type="ECO:0000256" key="8">
    <source>
        <dbReference type="SAM" id="Phobius"/>
    </source>
</evidence>
<keyword evidence="6 9" id="KW-0675">Receptor</keyword>